<keyword evidence="1" id="KW-0614">Plasmid</keyword>
<dbReference type="AlphaFoldDB" id="A0A0C4Y241"/>
<dbReference type="RefSeq" id="WP_048268857.1">
    <property type="nucleotide sequence ID" value="NZ_KP008371.1"/>
</dbReference>
<geneLocation type="plasmid" evidence="1">
    <name>PKPCAPSS</name>
</geneLocation>
<sequence>MITDMPTKDDFYTMADHMVNEAWEKVADLAYDYYNYGVSNDFKTQSSYYDDGDLANLENYWQYARPKLITAFTLILQSVEFRLKGLIVEISPYLLITNATKNLPKSDSEGNISFTEFHTLDSQDLLKIYNAFSSVKLPETFTEWFKNMRILRNRFMHTVDKNTDITPEFIFTSVVTAHRYLNSESSHWIWHRYQYKVAHSSGGVVNGMEDKEEFSGTVWEMLNIHYEFTSVISVCSKQAALDFFGYHKIAPGDIHFKESFYCKKCVSVMEKRFNFDGKHIESVLETVQYNRKLEKYICAFCHDQQDVKTKGIWEECD</sequence>
<evidence type="ECO:0000313" key="1">
    <source>
        <dbReference type="EMBL" id="AJF79729.1"/>
    </source>
</evidence>
<protein>
    <submittedName>
        <fullName evidence="1">Uncharacterized protein</fullName>
    </submittedName>
</protein>
<dbReference type="EMBL" id="KP008371">
    <property type="protein sequence ID" value="AJF79729.1"/>
    <property type="molecule type" value="Genomic_DNA"/>
</dbReference>
<reference evidence="1" key="1">
    <citation type="submission" date="2014-10" db="EMBL/GenBank/DDBJ databases">
        <authorList>
            <person name="Ageevets V.A."/>
            <person name="Sopova I.V."/>
            <person name="Partina I.V."/>
            <person name="Malakhova M.V."/>
            <person name="Ilina E.N."/>
            <person name="Kostryukova E.S."/>
            <person name="Sidorenko S.V."/>
        </authorList>
    </citation>
    <scope>NUCLEOTIDE SEQUENCE</scope>
    <source>
        <strain evidence="1">565</strain>
        <plasmid evidence="1">PKPCAPSS</plasmid>
    </source>
</reference>
<dbReference type="PATRIC" id="fig|573.1664.peg.6415"/>
<name>A0A0C4Y241_KLEPN</name>
<proteinExistence type="predicted"/>
<organism evidence="1">
    <name type="scientific">Klebsiella pneumoniae</name>
    <dbReference type="NCBI Taxonomy" id="573"/>
    <lineage>
        <taxon>Bacteria</taxon>
        <taxon>Pseudomonadati</taxon>
        <taxon>Pseudomonadota</taxon>
        <taxon>Gammaproteobacteria</taxon>
        <taxon>Enterobacterales</taxon>
        <taxon>Enterobacteriaceae</taxon>
        <taxon>Klebsiella/Raoultella group</taxon>
        <taxon>Klebsiella</taxon>
        <taxon>Klebsiella pneumoniae complex</taxon>
    </lineage>
</organism>
<accession>A0A0C4Y241</accession>
<reference evidence="1" key="2">
    <citation type="journal article" date="2017" name="Antimicrob. Agents Chemother.">
        <title>Genetic Environment of the blaKPC-2 Gene in a Klebsiella pneumoniae Isolate That May Have Been Imported to Russia from Southeast Asia.</title>
        <authorList>
            <person name="Ageevets V."/>
            <person name="Sopova J."/>
            <person name="Lazareva I."/>
            <person name="Malakhova M."/>
            <person name="Ilina E."/>
            <person name="Kostryukova E."/>
            <person name="Babenko V."/>
            <person name="Carattoli A."/>
            <person name="Lobzin Y."/>
            <person name="Uskov A."/>
            <person name="Sidorenko S."/>
        </authorList>
    </citation>
    <scope>NUCLEOTIDE SEQUENCE</scope>
    <source>
        <strain evidence="1">565</strain>
        <plasmid evidence="1">PKPCAPSS</plasmid>
    </source>
</reference>